<evidence type="ECO:0000256" key="6">
    <source>
        <dbReference type="SAM" id="Phobius"/>
    </source>
</evidence>
<keyword evidence="2 5" id="KW-0378">Hydrolase</keyword>
<reference evidence="8 9" key="1">
    <citation type="submission" date="2020-08" db="EMBL/GenBank/DDBJ databases">
        <authorList>
            <person name="Hejnol A."/>
        </authorList>
    </citation>
    <scope>NUCLEOTIDE SEQUENCE [LARGE SCALE GENOMIC DNA]</scope>
</reference>
<organism evidence="8 9">
    <name type="scientific">Dimorphilus gyrociliatus</name>
    <dbReference type="NCBI Taxonomy" id="2664684"/>
    <lineage>
        <taxon>Eukaryota</taxon>
        <taxon>Metazoa</taxon>
        <taxon>Spiralia</taxon>
        <taxon>Lophotrochozoa</taxon>
        <taxon>Annelida</taxon>
        <taxon>Polychaeta</taxon>
        <taxon>Polychaeta incertae sedis</taxon>
        <taxon>Dinophilidae</taxon>
        <taxon>Dimorphilus</taxon>
    </lineage>
</organism>
<dbReference type="GO" id="GO:0004382">
    <property type="term" value="F:GDP phosphatase activity"/>
    <property type="evidence" value="ECO:0007669"/>
    <property type="project" value="TreeGrafter"/>
</dbReference>
<dbReference type="Pfam" id="PF01150">
    <property type="entry name" value="GDA1_CD39"/>
    <property type="match status" value="1"/>
</dbReference>
<dbReference type="CDD" id="cd24003">
    <property type="entry name" value="ASKHA_NBD_GDA1_CD39_NTPase"/>
    <property type="match status" value="1"/>
</dbReference>
<evidence type="ECO:0000256" key="3">
    <source>
        <dbReference type="PIRSR" id="PIRSR600407-1"/>
    </source>
</evidence>
<dbReference type="Gene3D" id="3.30.420.150">
    <property type="entry name" value="Exopolyphosphatase. Domain 2"/>
    <property type="match status" value="1"/>
</dbReference>
<evidence type="ECO:0000256" key="1">
    <source>
        <dbReference type="ARBA" id="ARBA00009283"/>
    </source>
</evidence>
<dbReference type="GO" id="GO:0005886">
    <property type="term" value="C:plasma membrane"/>
    <property type="evidence" value="ECO:0007669"/>
    <property type="project" value="TreeGrafter"/>
</dbReference>
<dbReference type="GO" id="GO:0009134">
    <property type="term" value="P:nucleoside diphosphate catabolic process"/>
    <property type="evidence" value="ECO:0007669"/>
    <property type="project" value="TreeGrafter"/>
</dbReference>
<feature type="transmembrane region" description="Helical" evidence="6">
    <location>
        <begin position="428"/>
        <end position="447"/>
    </location>
</feature>
<evidence type="ECO:0000313" key="8">
    <source>
        <dbReference type="EMBL" id="CAD5122315.1"/>
    </source>
</evidence>
<dbReference type="OrthoDB" id="6372431at2759"/>
<feature type="signal peptide" evidence="7">
    <location>
        <begin position="1"/>
        <end position="16"/>
    </location>
</feature>
<evidence type="ECO:0000256" key="4">
    <source>
        <dbReference type="PIRSR" id="PIRSR600407-2"/>
    </source>
</evidence>
<keyword evidence="6" id="KW-0472">Membrane</keyword>
<evidence type="ECO:0000256" key="2">
    <source>
        <dbReference type="ARBA" id="ARBA00022801"/>
    </source>
</evidence>
<name>A0A7I8W1A4_9ANNE</name>
<dbReference type="GO" id="GO:0045134">
    <property type="term" value="F:UDP phosphatase activity"/>
    <property type="evidence" value="ECO:0007669"/>
    <property type="project" value="TreeGrafter"/>
</dbReference>
<dbReference type="EMBL" id="CAJFCJ010000017">
    <property type="protein sequence ID" value="CAD5122315.1"/>
    <property type="molecule type" value="Genomic_DNA"/>
</dbReference>
<keyword evidence="7" id="KW-0732">Signal</keyword>
<dbReference type="Proteomes" id="UP000549394">
    <property type="component" value="Unassembled WGS sequence"/>
</dbReference>
<dbReference type="AlphaFoldDB" id="A0A7I8W1A4"/>
<sequence>MLKNLLLLAFISCVFCKEYYTVVFDAGSSGTRVYIYKIKQRINLLPEIKLVINHKETPGIDDKNIEDVESYLESFTRIIKDNVPDNFKKFTKIHFLATAGMRLSKKTEAHRKLDRVRKVLRNLKPFPYDKSNVRIMSGEEEGAYTWVATNYLTKQLENANKSQTIGIVEMGGASSQIAFLKEGNILANFFQAQIGLKQFPLYSHSYLHYGKDKALEWIRSYLMRKHKKGIIEDPCMVEGTDDGKEFRVANRTFKAKPNYEECVRLINYFIYEAPDDRCYPTPCAIGTTYQPKPDENMKFYTLATFFWSLKNLKLHDQRENVKDYDQATFTIENVKQKIRKYFNDSDPFKELERNPKFPLRKELFSSLYAIELLTDGLNFKEDRVFTAVSKIGDHSIDWTLGLALRLADFKICDQKSTQIHLLKQGGTLIFPSVGLLLICLITAYAFTKNTLL</sequence>
<evidence type="ECO:0000256" key="5">
    <source>
        <dbReference type="RuleBase" id="RU003833"/>
    </source>
</evidence>
<gene>
    <name evidence="8" type="ORF">DGYR_LOCUS10138</name>
</gene>
<dbReference type="GO" id="GO:0005524">
    <property type="term" value="F:ATP binding"/>
    <property type="evidence" value="ECO:0007669"/>
    <property type="project" value="UniProtKB-KW"/>
</dbReference>
<keyword evidence="4" id="KW-0067">ATP-binding</keyword>
<evidence type="ECO:0000313" key="9">
    <source>
        <dbReference type="Proteomes" id="UP000549394"/>
    </source>
</evidence>
<accession>A0A7I8W1A4</accession>
<evidence type="ECO:0000256" key="7">
    <source>
        <dbReference type="SAM" id="SignalP"/>
    </source>
</evidence>
<feature type="active site" description="Proton acceptor" evidence="3">
    <location>
        <position position="141"/>
    </location>
</feature>
<dbReference type="Gene3D" id="3.30.420.40">
    <property type="match status" value="1"/>
</dbReference>
<keyword evidence="6" id="KW-1133">Transmembrane helix</keyword>
<proteinExistence type="inferred from homology"/>
<dbReference type="InterPro" id="IPR000407">
    <property type="entry name" value="GDA1_CD39_NTPase"/>
</dbReference>
<comment type="similarity">
    <text evidence="1 5">Belongs to the GDA1/CD39 NTPase family.</text>
</comment>
<dbReference type="PROSITE" id="PS01238">
    <property type="entry name" value="GDA1_CD39_NTPASE"/>
    <property type="match status" value="1"/>
</dbReference>
<feature type="binding site" evidence="4">
    <location>
        <begin position="172"/>
        <end position="176"/>
    </location>
    <ligand>
        <name>ATP</name>
        <dbReference type="ChEBI" id="CHEBI:30616"/>
    </ligand>
</feature>
<comment type="caution">
    <text evidence="8">The sequence shown here is derived from an EMBL/GenBank/DDBJ whole genome shotgun (WGS) entry which is preliminary data.</text>
</comment>
<dbReference type="PANTHER" id="PTHR11782">
    <property type="entry name" value="ADENOSINE/GUANOSINE DIPHOSPHATASE"/>
    <property type="match status" value="1"/>
</dbReference>
<protein>
    <submittedName>
        <fullName evidence="8">DgyrCDS10753</fullName>
    </submittedName>
</protein>
<keyword evidence="6" id="KW-0812">Transmembrane</keyword>
<dbReference type="PANTHER" id="PTHR11782:SF83">
    <property type="entry name" value="GUANOSINE-DIPHOSPHATASE"/>
    <property type="match status" value="1"/>
</dbReference>
<keyword evidence="9" id="KW-1185">Reference proteome</keyword>
<feature type="chain" id="PRO_5029695265" evidence="7">
    <location>
        <begin position="17"/>
        <end position="452"/>
    </location>
</feature>
<dbReference type="GO" id="GO:0017111">
    <property type="term" value="F:ribonucleoside triphosphate phosphatase activity"/>
    <property type="evidence" value="ECO:0007669"/>
    <property type="project" value="TreeGrafter"/>
</dbReference>
<keyword evidence="4" id="KW-0547">Nucleotide-binding</keyword>